<comment type="subcellular location">
    <subcellularLocation>
        <location evidence="1">Cell membrane</location>
        <topology evidence="1">Multi-pass membrane protein</topology>
    </subcellularLocation>
</comment>
<evidence type="ECO:0000256" key="4">
    <source>
        <dbReference type="ARBA" id="ARBA00023136"/>
    </source>
</evidence>
<feature type="transmembrane region" description="Helical" evidence="6">
    <location>
        <begin position="237"/>
        <end position="263"/>
    </location>
</feature>
<feature type="transmembrane region" description="Helical" evidence="6">
    <location>
        <begin position="312"/>
        <end position="332"/>
    </location>
</feature>
<name>A0A2I2L1V1_9ACTN</name>
<dbReference type="SUPFAM" id="SSF103473">
    <property type="entry name" value="MFS general substrate transporter"/>
    <property type="match status" value="1"/>
</dbReference>
<evidence type="ECO:0000256" key="1">
    <source>
        <dbReference type="ARBA" id="ARBA00004651"/>
    </source>
</evidence>
<dbReference type="InterPro" id="IPR020846">
    <property type="entry name" value="MFS_dom"/>
</dbReference>
<dbReference type="EMBL" id="FZMO01000554">
    <property type="protein sequence ID" value="SNQ51903.1"/>
    <property type="molecule type" value="Genomic_DNA"/>
</dbReference>
<dbReference type="PANTHER" id="PTHR42718">
    <property type="entry name" value="MAJOR FACILITATOR SUPERFAMILY MULTIDRUG TRANSPORTER MFSC"/>
    <property type="match status" value="1"/>
</dbReference>
<dbReference type="GO" id="GO:0022857">
    <property type="term" value="F:transmembrane transporter activity"/>
    <property type="evidence" value="ECO:0007669"/>
    <property type="project" value="InterPro"/>
</dbReference>
<feature type="transmembrane region" description="Helical" evidence="6">
    <location>
        <begin position="12"/>
        <end position="37"/>
    </location>
</feature>
<evidence type="ECO:0000313" key="9">
    <source>
        <dbReference type="Proteomes" id="UP000234331"/>
    </source>
</evidence>
<feature type="transmembrane region" description="Helical" evidence="6">
    <location>
        <begin position="81"/>
        <end position="100"/>
    </location>
</feature>
<sequence length="370" mass="36653">MIQQNFQGPARARALGFYGAVVAGGVAVGQAAGGLLVSAGLFGSGWRSVFLVNVPIGVLLLAVAPRTLPADRPRGAAPLDLPGLLVLSAAVSLFVLPLVLGHDLGWPAWTFAALICSALLGAVFVAVERRVAAGGGHPLLSVSALRAPGLRPAAAVLMLAMCTWGGFLFTTTLHLQGGLGLSPLRSGLAFVPCVAAFALVGLTWQRLPAGWAVRVVPAGPAVTGVAYLFLGPTAGGGVAYALVTALVGLGLGVMSIIMTVGLAHVPIADAADASGLLLTVMQLGLVVGVSTVGTVFFGLAGDGGATRHAEHGTGWVLAALALCAAATALLLIRASRPASAPGSAVTTAGRATKSGDGEPVLARGSGGADR</sequence>
<feature type="transmembrane region" description="Helical" evidence="6">
    <location>
        <begin position="49"/>
        <end position="69"/>
    </location>
</feature>
<feature type="region of interest" description="Disordered" evidence="5">
    <location>
        <begin position="339"/>
        <end position="370"/>
    </location>
</feature>
<feature type="transmembrane region" description="Helical" evidence="6">
    <location>
        <begin position="148"/>
        <end position="167"/>
    </location>
</feature>
<evidence type="ECO:0000256" key="2">
    <source>
        <dbReference type="ARBA" id="ARBA00022692"/>
    </source>
</evidence>
<dbReference type="InterPro" id="IPR036259">
    <property type="entry name" value="MFS_trans_sf"/>
</dbReference>
<dbReference type="Pfam" id="PF07690">
    <property type="entry name" value="MFS_1"/>
    <property type="match status" value="1"/>
</dbReference>
<gene>
    <name evidence="8" type="ORF">FRACA_860001</name>
</gene>
<dbReference type="InterPro" id="IPR011701">
    <property type="entry name" value="MFS"/>
</dbReference>
<reference evidence="8 9" key="1">
    <citation type="submission" date="2017-06" db="EMBL/GenBank/DDBJ databases">
        <authorList>
            <person name="Kim H.J."/>
            <person name="Triplett B.A."/>
        </authorList>
    </citation>
    <scope>NUCLEOTIDE SEQUENCE [LARGE SCALE GENOMIC DNA]</scope>
    <source>
        <strain evidence="8">FRACA_ARgP5</strain>
    </source>
</reference>
<feature type="transmembrane region" description="Helical" evidence="6">
    <location>
        <begin position="275"/>
        <end position="300"/>
    </location>
</feature>
<evidence type="ECO:0000313" key="8">
    <source>
        <dbReference type="EMBL" id="SNQ51903.1"/>
    </source>
</evidence>
<keyword evidence="3 6" id="KW-1133">Transmembrane helix</keyword>
<keyword evidence="4 6" id="KW-0472">Membrane</keyword>
<organism evidence="8 9">
    <name type="scientific">Frankia canadensis</name>
    <dbReference type="NCBI Taxonomy" id="1836972"/>
    <lineage>
        <taxon>Bacteria</taxon>
        <taxon>Bacillati</taxon>
        <taxon>Actinomycetota</taxon>
        <taxon>Actinomycetes</taxon>
        <taxon>Frankiales</taxon>
        <taxon>Frankiaceae</taxon>
        <taxon>Frankia</taxon>
    </lineage>
</organism>
<keyword evidence="9" id="KW-1185">Reference proteome</keyword>
<feature type="transmembrane region" description="Helical" evidence="6">
    <location>
        <begin position="106"/>
        <end position="127"/>
    </location>
</feature>
<dbReference type="OrthoDB" id="783189at2"/>
<feature type="domain" description="Major facilitator superfamily (MFS) profile" evidence="7">
    <location>
        <begin position="1"/>
        <end position="336"/>
    </location>
</feature>
<evidence type="ECO:0000259" key="7">
    <source>
        <dbReference type="PROSITE" id="PS50850"/>
    </source>
</evidence>
<dbReference type="GO" id="GO:0005886">
    <property type="term" value="C:plasma membrane"/>
    <property type="evidence" value="ECO:0007669"/>
    <property type="project" value="UniProtKB-SubCell"/>
</dbReference>
<dbReference type="Gene3D" id="1.20.1720.10">
    <property type="entry name" value="Multidrug resistance protein D"/>
    <property type="match status" value="1"/>
</dbReference>
<dbReference type="PROSITE" id="PS50850">
    <property type="entry name" value="MFS"/>
    <property type="match status" value="1"/>
</dbReference>
<accession>A0A2I2L1V1</accession>
<dbReference type="Proteomes" id="UP000234331">
    <property type="component" value="Unassembled WGS sequence"/>
</dbReference>
<protein>
    <submittedName>
        <fullName evidence="8">Major facilitator superfamily MFS_1</fullName>
    </submittedName>
</protein>
<evidence type="ECO:0000256" key="5">
    <source>
        <dbReference type="SAM" id="MobiDB-lite"/>
    </source>
</evidence>
<keyword evidence="2 6" id="KW-0812">Transmembrane</keyword>
<dbReference type="RefSeq" id="WP_101836144.1">
    <property type="nucleotide sequence ID" value="NZ_FZMO01000554.1"/>
</dbReference>
<evidence type="ECO:0000256" key="3">
    <source>
        <dbReference type="ARBA" id="ARBA00022989"/>
    </source>
</evidence>
<dbReference type="AlphaFoldDB" id="A0A2I2L1V1"/>
<dbReference type="PANTHER" id="PTHR42718:SF39">
    <property type="entry name" value="ACTINORHODIN TRANSPORTER-RELATED"/>
    <property type="match status" value="1"/>
</dbReference>
<evidence type="ECO:0000256" key="6">
    <source>
        <dbReference type="SAM" id="Phobius"/>
    </source>
</evidence>
<proteinExistence type="predicted"/>
<feature type="transmembrane region" description="Helical" evidence="6">
    <location>
        <begin position="211"/>
        <end position="231"/>
    </location>
</feature>
<feature type="transmembrane region" description="Helical" evidence="6">
    <location>
        <begin position="187"/>
        <end position="204"/>
    </location>
</feature>